<protein>
    <submittedName>
        <fullName evidence="2">Uncharacterized protein</fullName>
    </submittedName>
</protein>
<reference evidence="2 3" key="1">
    <citation type="submission" date="2018-04" db="EMBL/GenBank/DDBJ databases">
        <title>Adhaeribacter sp. HMF7616 genome sequencing and assembly.</title>
        <authorList>
            <person name="Kang H."/>
            <person name="Kang J."/>
            <person name="Cha I."/>
            <person name="Kim H."/>
            <person name="Joh K."/>
        </authorList>
    </citation>
    <scope>NUCLEOTIDE SEQUENCE [LARGE SCALE GENOMIC DNA]</scope>
    <source>
        <strain evidence="2 3">HMF7616</strain>
    </source>
</reference>
<sequence length="151" mass="17327">MILGLKKFTIVTQPTVSSTVKMKVVILIFLTLIAFLYSFKFGYILTANGHGGQLEGVPFAILIMLLTIMFFFAKKQTLKQKLLYTTLILFLALAGFSITVEVIRRTKEDFFQYLYLESGGMVNKLLMFYLILGVILLAWKIKQFNKESLKY</sequence>
<dbReference type="Proteomes" id="UP000253919">
    <property type="component" value="Unassembled WGS sequence"/>
</dbReference>
<evidence type="ECO:0000313" key="3">
    <source>
        <dbReference type="Proteomes" id="UP000253919"/>
    </source>
</evidence>
<dbReference type="EMBL" id="QASA01000001">
    <property type="protein sequence ID" value="RDC64203.1"/>
    <property type="molecule type" value="Genomic_DNA"/>
</dbReference>
<comment type="caution">
    <text evidence="2">The sequence shown here is derived from an EMBL/GenBank/DDBJ whole genome shotgun (WGS) entry which is preliminary data.</text>
</comment>
<keyword evidence="1" id="KW-0472">Membrane</keyword>
<evidence type="ECO:0000256" key="1">
    <source>
        <dbReference type="SAM" id="Phobius"/>
    </source>
</evidence>
<feature type="transmembrane region" description="Helical" evidence="1">
    <location>
        <begin position="120"/>
        <end position="139"/>
    </location>
</feature>
<keyword evidence="3" id="KW-1185">Reference proteome</keyword>
<dbReference type="AlphaFoldDB" id="A0A369QH00"/>
<dbReference type="OrthoDB" id="1495295at2"/>
<keyword evidence="1" id="KW-0812">Transmembrane</keyword>
<feature type="transmembrane region" description="Helical" evidence="1">
    <location>
        <begin position="56"/>
        <end position="73"/>
    </location>
</feature>
<feature type="transmembrane region" description="Helical" evidence="1">
    <location>
        <begin position="24"/>
        <end position="44"/>
    </location>
</feature>
<name>A0A369QH00_9BACT</name>
<accession>A0A369QH00</accession>
<keyword evidence="1" id="KW-1133">Transmembrane helix</keyword>
<evidence type="ECO:0000313" key="2">
    <source>
        <dbReference type="EMBL" id="RDC64203.1"/>
    </source>
</evidence>
<gene>
    <name evidence="2" type="ORF">AHMF7616_02815</name>
</gene>
<feature type="transmembrane region" description="Helical" evidence="1">
    <location>
        <begin position="82"/>
        <end position="100"/>
    </location>
</feature>
<proteinExistence type="predicted"/>
<dbReference type="RefSeq" id="WP_115373392.1">
    <property type="nucleotide sequence ID" value="NZ_QASA01000001.1"/>
</dbReference>
<organism evidence="2 3">
    <name type="scientific">Adhaeribacter pallidiroseus</name>
    <dbReference type="NCBI Taxonomy" id="2072847"/>
    <lineage>
        <taxon>Bacteria</taxon>
        <taxon>Pseudomonadati</taxon>
        <taxon>Bacteroidota</taxon>
        <taxon>Cytophagia</taxon>
        <taxon>Cytophagales</taxon>
        <taxon>Hymenobacteraceae</taxon>
        <taxon>Adhaeribacter</taxon>
    </lineage>
</organism>